<dbReference type="InterPro" id="IPR048502">
    <property type="entry name" value="NamZ_N"/>
</dbReference>
<dbReference type="GO" id="GO:0015031">
    <property type="term" value="P:protein transport"/>
    <property type="evidence" value="ECO:0007669"/>
    <property type="project" value="UniProtKB-KW"/>
</dbReference>
<dbReference type="PANTHER" id="PTHR22601">
    <property type="entry name" value="ISP4 LIKE PROTEIN"/>
    <property type="match status" value="1"/>
</dbReference>
<feature type="chain" id="PRO_5012221508" description="DUF1343 domain-containing protein" evidence="10">
    <location>
        <begin position="24"/>
        <end position="1074"/>
    </location>
</feature>
<evidence type="ECO:0008006" key="15">
    <source>
        <dbReference type="Google" id="ProtNLM"/>
    </source>
</evidence>
<dbReference type="AlphaFoldDB" id="A0A261Y438"/>
<keyword evidence="8 9" id="KW-0472">Membrane</keyword>
<keyword evidence="4 9" id="KW-0812">Transmembrane</keyword>
<accession>A0A261Y438</accession>
<evidence type="ECO:0000256" key="9">
    <source>
        <dbReference type="SAM" id="Phobius"/>
    </source>
</evidence>
<feature type="transmembrane region" description="Helical" evidence="9">
    <location>
        <begin position="688"/>
        <end position="707"/>
    </location>
</feature>
<feature type="domain" description="Peptidoglycan beta-N-acetylmuramidase NamZ C-terminal" evidence="12">
    <location>
        <begin position="264"/>
        <end position="391"/>
    </location>
</feature>
<dbReference type="NCBIfam" id="TIGR00728">
    <property type="entry name" value="OPT_sfam"/>
    <property type="match status" value="1"/>
</dbReference>
<evidence type="ECO:0000313" key="13">
    <source>
        <dbReference type="EMBL" id="OZJ05396.1"/>
    </source>
</evidence>
<dbReference type="Gene3D" id="3.90.1150.140">
    <property type="match status" value="1"/>
</dbReference>
<evidence type="ECO:0000256" key="2">
    <source>
        <dbReference type="ARBA" id="ARBA00008807"/>
    </source>
</evidence>
<dbReference type="GO" id="GO:0035673">
    <property type="term" value="F:oligopeptide transmembrane transporter activity"/>
    <property type="evidence" value="ECO:0007669"/>
    <property type="project" value="InterPro"/>
</dbReference>
<feature type="signal peptide" evidence="10">
    <location>
        <begin position="1"/>
        <end position="23"/>
    </location>
</feature>
<evidence type="ECO:0000313" key="14">
    <source>
        <dbReference type="Proteomes" id="UP000242875"/>
    </source>
</evidence>
<feature type="transmembrane region" description="Helical" evidence="9">
    <location>
        <begin position="1001"/>
        <end position="1021"/>
    </location>
</feature>
<dbReference type="OrthoDB" id="2017677at2759"/>
<feature type="transmembrane region" description="Helical" evidence="9">
    <location>
        <begin position="626"/>
        <end position="645"/>
    </location>
</feature>
<evidence type="ECO:0000256" key="5">
    <source>
        <dbReference type="ARBA" id="ARBA00022856"/>
    </source>
</evidence>
<evidence type="ECO:0000259" key="11">
    <source>
        <dbReference type="Pfam" id="PF07075"/>
    </source>
</evidence>
<dbReference type="Pfam" id="PF03169">
    <property type="entry name" value="OPT"/>
    <property type="match status" value="1"/>
</dbReference>
<feature type="transmembrane region" description="Helical" evidence="9">
    <location>
        <begin position="851"/>
        <end position="870"/>
    </location>
</feature>
<feature type="transmembrane region" description="Helical" evidence="9">
    <location>
        <begin position="495"/>
        <end position="514"/>
    </location>
</feature>
<evidence type="ECO:0000256" key="1">
    <source>
        <dbReference type="ARBA" id="ARBA00004141"/>
    </source>
</evidence>
<keyword evidence="7 9" id="KW-1133">Transmembrane helix</keyword>
<keyword evidence="5" id="KW-0571">Peptide transport</keyword>
<gene>
    <name evidence="13" type="ORF">BZG36_01979</name>
</gene>
<dbReference type="InterPro" id="IPR048503">
    <property type="entry name" value="NamZ_C"/>
</dbReference>
<evidence type="ECO:0000256" key="6">
    <source>
        <dbReference type="ARBA" id="ARBA00022927"/>
    </source>
</evidence>
<dbReference type="Pfam" id="PF20732">
    <property type="entry name" value="NamZ_C"/>
    <property type="match status" value="1"/>
</dbReference>
<comment type="caution">
    <text evidence="13">The sequence shown here is derived from an EMBL/GenBank/DDBJ whole genome shotgun (WGS) entry which is preliminary data.</text>
</comment>
<keyword evidence="6" id="KW-0653">Protein transport</keyword>
<dbReference type="Proteomes" id="UP000242875">
    <property type="component" value="Unassembled WGS sequence"/>
</dbReference>
<reference evidence="13 14" key="1">
    <citation type="journal article" date="2017" name="Mycologia">
        <title>Bifiguratus adelaidae, gen. et sp. nov., a new member of Mucoromycotina in endophytic and soil-dwelling habitats.</title>
        <authorList>
            <person name="Torres-Cruz T.J."/>
            <person name="Billingsley Tobias T.L."/>
            <person name="Almatruk M."/>
            <person name="Hesse C."/>
            <person name="Kuske C.R."/>
            <person name="Desiro A."/>
            <person name="Benucci G.M."/>
            <person name="Bonito G."/>
            <person name="Stajich J.E."/>
            <person name="Dunlap C."/>
            <person name="Arnold A.E."/>
            <person name="Porras-Alfaro A."/>
        </authorList>
    </citation>
    <scope>NUCLEOTIDE SEQUENCE [LARGE SCALE GENOMIC DNA]</scope>
    <source>
        <strain evidence="13 14">AZ0501</strain>
    </source>
</reference>
<organism evidence="13 14">
    <name type="scientific">Bifiguratus adelaidae</name>
    <dbReference type="NCBI Taxonomy" id="1938954"/>
    <lineage>
        <taxon>Eukaryota</taxon>
        <taxon>Fungi</taxon>
        <taxon>Fungi incertae sedis</taxon>
        <taxon>Mucoromycota</taxon>
        <taxon>Mucoromycotina</taxon>
        <taxon>Endogonomycetes</taxon>
        <taxon>Endogonales</taxon>
        <taxon>Endogonales incertae sedis</taxon>
        <taxon>Bifiguratus</taxon>
    </lineage>
</organism>
<proteinExistence type="inferred from homology"/>
<comment type="similarity">
    <text evidence="2">Belongs to the oligopeptide OPT transporter family.</text>
</comment>
<dbReference type="GO" id="GO:0016020">
    <property type="term" value="C:membrane"/>
    <property type="evidence" value="ECO:0007669"/>
    <property type="project" value="UniProtKB-SubCell"/>
</dbReference>
<dbReference type="EMBL" id="MVBO01000016">
    <property type="protein sequence ID" value="OZJ05396.1"/>
    <property type="molecule type" value="Genomic_DNA"/>
</dbReference>
<name>A0A261Y438_9FUNG</name>
<keyword evidence="3" id="KW-0813">Transport</keyword>
<dbReference type="InterPro" id="IPR004648">
    <property type="entry name" value="Oligpept_transpt"/>
</dbReference>
<keyword evidence="10" id="KW-0732">Signal</keyword>
<sequence length="1074" mass="120611">MKLTFGVSSALVGVLAIVSTVFARPAGKVQSGFDVLASANYQQLKGLGKVGIITNPTAVNHEYVHEVDIMAADKNIDLIAIFGPEHGFRGTAQAGGSQGYYIDNATNLPVYDIYNKNNQSLADVFTQSKVDTIMYDIQNVDARFYTYTWTLYDSMAAAATLNKTFVILDRPSPIQNTPVRGPVMQKGYESFVGRREIAQESGMSLGELGLMFNKEFLPTDPFAQRSVDLKVIKLKGYKRSMSFEDTGLPWVLPSPNMPTIDTAYVYPGQCYFEGTVLSEGRGTTKPFETVGAPWINGSLANALRKLNLPGVYFREAYFVPTFSKWANQTCGGVELHVYDRNTYDPITTALAIITTTKKLYPDEFAWLSQNNIDLLSGSDRVRLMLTAEQKEVNSSQIEDFSPEAKAPVNEKIESDAYNDWKLDEFVSYEENGATTPDSKEGEGETEIRTEEREGIFSYLELIHNTIPEIDDPDLPLFTFRTVVLGLEIYYFKPQVVIISPLFILIIGYILGNVMHRIIPRSRFSNPGPFNIKEHVVISITATSASASAFATELLAVMDLFYGTTVNVGVAIFLLLSSQLLGYGFAGALRSFLVYPRHTYFPTTFPSVVMYDALHRGNILNNKRLKVFWSLFCGIFTWNICFLGSLEYPSHVWQIQTRKFFTNVFGGAANNEDWNYLSGSMYLPLTTQLNMLIGFIGCYVLFTTVYYTNTWNAQSFPFLSQELYLWTPESSYWNYTIYNQSLILDSNNAINQTALQDYGLPWYSATYAFTLLFGNLGTTAAVTHVFLYHGKAIWGTIKALRKGKSHQGVNDIHYQMMLKYKEVPSWWYGIILLFSFGVGIGLIYAGHATLPWWGFIVALLVSAVMTLIMGLMYSTTGFLVTIQNFVQLIGGYLFKRQPVANMWFTLYGYNTVSQAISMVSDLKMGQYLKVPPRAIFTAQCVGTSVGALLNYVIMRSIVDNQREVLLSPSGSHIWSGQSPQSFNSQSITWGGLTSEHFSPGKVYYPVAWSFLVGFLCPIPLYLLHKKFPNAGFNSINISVILWYFGDLCVGINSAVTTSMIIGFFFQFYVRKYRRR</sequence>
<feature type="transmembrane region" description="Helical" evidence="9">
    <location>
        <begin position="1041"/>
        <end position="1068"/>
    </location>
</feature>
<dbReference type="InterPro" id="IPR004813">
    <property type="entry name" value="OPT"/>
</dbReference>
<protein>
    <recommendedName>
        <fullName evidence="15">DUF1343 domain-containing protein</fullName>
    </recommendedName>
</protein>
<dbReference type="Pfam" id="PF07075">
    <property type="entry name" value="NamZ_N"/>
    <property type="match status" value="1"/>
</dbReference>
<feature type="domain" description="Peptidoglycan beta-N-acetylmuramidase NamZ N-terminal" evidence="11">
    <location>
        <begin position="50"/>
        <end position="260"/>
    </location>
</feature>
<feature type="transmembrane region" description="Helical" evidence="9">
    <location>
        <begin position="535"/>
        <end position="561"/>
    </location>
</feature>
<keyword evidence="14" id="KW-1185">Reference proteome</keyword>
<evidence type="ECO:0000256" key="4">
    <source>
        <dbReference type="ARBA" id="ARBA00022692"/>
    </source>
</evidence>
<feature type="transmembrane region" description="Helical" evidence="9">
    <location>
        <begin position="825"/>
        <end position="845"/>
    </location>
</feature>
<evidence type="ECO:0000259" key="12">
    <source>
        <dbReference type="Pfam" id="PF20732"/>
    </source>
</evidence>
<feature type="transmembrane region" description="Helical" evidence="9">
    <location>
        <begin position="933"/>
        <end position="952"/>
    </location>
</feature>
<evidence type="ECO:0000256" key="8">
    <source>
        <dbReference type="ARBA" id="ARBA00023136"/>
    </source>
</evidence>
<evidence type="ECO:0000256" key="7">
    <source>
        <dbReference type="ARBA" id="ARBA00022989"/>
    </source>
</evidence>
<feature type="transmembrane region" description="Helical" evidence="9">
    <location>
        <begin position="567"/>
        <end position="588"/>
    </location>
</feature>
<comment type="subcellular location">
    <subcellularLocation>
        <location evidence="1">Membrane</location>
        <topology evidence="1">Multi-pass membrane protein</topology>
    </subcellularLocation>
</comment>
<evidence type="ECO:0000256" key="10">
    <source>
        <dbReference type="SAM" id="SignalP"/>
    </source>
</evidence>
<evidence type="ECO:0000256" key="3">
    <source>
        <dbReference type="ARBA" id="ARBA00022448"/>
    </source>
</evidence>
<dbReference type="Gene3D" id="3.40.50.12170">
    <property type="entry name" value="Uncharacterised protein PF07075, DUF1343"/>
    <property type="match status" value="1"/>
</dbReference>